<gene>
    <name evidence="2" type="ORF">LARSCL_LOCUS19879</name>
</gene>
<evidence type="ECO:0000256" key="1">
    <source>
        <dbReference type="SAM" id="MobiDB-lite"/>
    </source>
</evidence>
<feature type="compositionally biased region" description="Low complexity" evidence="1">
    <location>
        <begin position="257"/>
        <end position="269"/>
    </location>
</feature>
<dbReference type="EMBL" id="CAXIEN010000401">
    <property type="protein sequence ID" value="CAL1296618.1"/>
    <property type="molecule type" value="Genomic_DNA"/>
</dbReference>
<accession>A0AAV2BK47</accession>
<comment type="caution">
    <text evidence="2">The sequence shown here is derived from an EMBL/GenBank/DDBJ whole genome shotgun (WGS) entry which is preliminary data.</text>
</comment>
<sequence length="331" mass="36137">MQWRLQRMRTIRTLNELRTKLDLVCVGANYGKGVGSGAQLTGAVTSIIGAVMALGKSPSAATVMNVGSLINNSGVFVGGLSNIVESYASAEYLREVKAILDRDKELSEPLQEWLVFSRNLDANMNIVFGSDLNSAITNNVLKVFSEFTMLYNSTRGFHATLEEMNKGQYAMYIGSDVKVDKLLKFSKELDVFPQLSDTVVKLNESFKILKVAKDGVNVYKNLFGDYAPTTESLPRNDRSIVASNNDRMSTIQDDRNASTSSNNNAPNQATHPSVKAVSAFCAFQAIDIASSVVSLISAAMVIRDGKSKFSDAIKQISDLLEAELRSMSELN</sequence>
<evidence type="ECO:0000313" key="3">
    <source>
        <dbReference type="Proteomes" id="UP001497382"/>
    </source>
</evidence>
<organism evidence="2 3">
    <name type="scientific">Larinioides sclopetarius</name>
    <dbReference type="NCBI Taxonomy" id="280406"/>
    <lineage>
        <taxon>Eukaryota</taxon>
        <taxon>Metazoa</taxon>
        <taxon>Ecdysozoa</taxon>
        <taxon>Arthropoda</taxon>
        <taxon>Chelicerata</taxon>
        <taxon>Arachnida</taxon>
        <taxon>Araneae</taxon>
        <taxon>Araneomorphae</taxon>
        <taxon>Entelegynae</taxon>
        <taxon>Araneoidea</taxon>
        <taxon>Araneidae</taxon>
        <taxon>Larinioides</taxon>
    </lineage>
</organism>
<feature type="region of interest" description="Disordered" evidence="1">
    <location>
        <begin position="234"/>
        <end position="270"/>
    </location>
</feature>
<reference evidence="2 3" key="1">
    <citation type="submission" date="2024-04" db="EMBL/GenBank/DDBJ databases">
        <authorList>
            <person name="Rising A."/>
            <person name="Reimegard J."/>
            <person name="Sonavane S."/>
            <person name="Akerstrom W."/>
            <person name="Nylinder S."/>
            <person name="Hedman E."/>
            <person name="Kallberg Y."/>
        </authorList>
    </citation>
    <scope>NUCLEOTIDE SEQUENCE [LARGE SCALE GENOMIC DNA]</scope>
</reference>
<feature type="compositionally biased region" description="Polar residues" evidence="1">
    <location>
        <begin position="241"/>
        <end position="251"/>
    </location>
</feature>
<evidence type="ECO:0000313" key="2">
    <source>
        <dbReference type="EMBL" id="CAL1296618.1"/>
    </source>
</evidence>
<protein>
    <submittedName>
        <fullName evidence="2">Uncharacterized protein</fullName>
    </submittedName>
</protein>
<keyword evidence="3" id="KW-1185">Reference proteome</keyword>
<proteinExistence type="predicted"/>
<name>A0AAV2BK47_9ARAC</name>
<dbReference type="Proteomes" id="UP001497382">
    <property type="component" value="Unassembled WGS sequence"/>
</dbReference>
<dbReference type="AlphaFoldDB" id="A0AAV2BK47"/>